<dbReference type="InterPro" id="IPR000073">
    <property type="entry name" value="AB_hydrolase_1"/>
</dbReference>
<sequence length="274" mass="29533">MLQERGSTPSGVRLRNNVHVTGNASGRPLIFAHGFGCSQEMWREVVPAFAAEYCIVLFDHVGAGDSDLTQYDYGKYDSLHGYADDVLEVMAELDLHDAVYVGHSVSSMIGVLAATRDPARFGALALVCPSPRYINDGVDYVGGFDQSEIDGLLDALDANYLGWSAAIAPVMMGNADRPELGQELSTSFCKTDPDIASHFAHVTFLSDNRHDLSRVSTPTLILQSAHDVIAPLPVGEYVHRQIPGSSFVVMPISGHCPNLSAPTLLATEIRAFLA</sequence>
<dbReference type="Pfam" id="PF00561">
    <property type="entry name" value="Abhydrolase_1"/>
    <property type="match status" value="1"/>
</dbReference>
<dbReference type="EMBL" id="SOHE01000053">
    <property type="protein sequence ID" value="TFD48834.1"/>
    <property type="molecule type" value="Genomic_DNA"/>
</dbReference>
<organism evidence="3 4">
    <name type="scientific">Cryobacterium frigoriphilum</name>
    <dbReference type="NCBI Taxonomy" id="1259150"/>
    <lineage>
        <taxon>Bacteria</taxon>
        <taxon>Bacillati</taxon>
        <taxon>Actinomycetota</taxon>
        <taxon>Actinomycetes</taxon>
        <taxon>Micrococcales</taxon>
        <taxon>Microbacteriaceae</taxon>
        <taxon>Cryobacterium</taxon>
    </lineage>
</organism>
<evidence type="ECO:0000313" key="3">
    <source>
        <dbReference type="EMBL" id="TFD48834.1"/>
    </source>
</evidence>
<evidence type="ECO:0000256" key="1">
    <source>
        <dbReference type="ARBA" id="ARBA00008645"/>
    </source>
</evidence>
<evidence type="ECO:0000313" key="4">
    <source>
        <dbReference type="Proteomes" id="UP000297447"/>
    </source>
</evidence>
<proteinExistence type="inferred from homology"/>
<name>A0A4V3IQV8_9MICO</name>
<comment type="similarity">
    <text evidence="1">Belongs to the AB hydrolase superfamily.</text>
</comment>
<gene>
    <name evidence="3" type="ORF">E3T55_12310</name>
</gene>
<dbReference type="InterPro" id="IPR029058">
    <property type="entry name" value="AB_hydrolase_fold"/>
</dbReference>
<dbReference type="PANTHER" id="PTHR43039">
    <property type="entry name" value="ESTERASE-RELATED"/>
    <property type="match status" value="1"/>
</dbReference>
<reference evidence="3 4" key="1">
    <citation type="submission" date="2019-03" db="EMBL/GenBank/DDBJ databases">
        <title>Genomics of glacier-inhabiting Cryobacterium strains.</title>
        <authorList>
            <person name="Liu Q."/>
            <person name="Xin Y.-H."/>
        </authorList>
    </citation>
    <scope>NUCLEOTIDE SEQUENCE [LARGE SCALE GENOMIC DNA]</scope>
    <source>
        <strain evidence="3 4">Hh14</strain>
    </source>
</reference>
<dbReference type="SUPFAM" id="SSF53474">
    <property type="entry name" value="alpha/beta-Hydrolases"/>
    <property type="match status" value="1"/>
</dbReference>
<accession>A0A4V3IQV8</accession>
<comment type="caution">
    <text evidence="3">The sequence shown here is derived from an EMBL/GenBank/DDBJ whole genome shotgun (WGS) entry which is preliminary data.</text>
</comment>
<dbReference type="OrthoDB" id="8680283at2"/>
<dbReference type="Proteomes" id="UP000297447">
    <property type="component" value="Unassembled WGS sequence"/>
</dbReference>
<keyword evidence="4" id="KW-1185">Reference proteome</keyword>
<evidence type="ECO:0000259" key="2">
    <source>
        <dbReference type="Pfam" id="PF00561"/>
    </source>
</evidence>
<keyword evidence="3" id="KW-0378">Hydrolase</keyword>
<dbReference type="AlphaFoldDB" id="A0A4V3IQV8"/>
<feature type="domain" description="AB hydrolase-1" evidence="2">
    <location>
        <begin position="28"/>
        <end position="261"/>
    </location>
</feature>
<dbReference type="Gene3D" id="3.40.50.1820">
    <property type="entry name" value="alpha/beta hydrolase"/>
    <property type="match status" value="1"/>
</dbReference>
<protein>
    <submittedName>
        <fullName evidence="3">Alpha/beta hydrolase</fullName>
    </submittedName>
</protein>
<dbReference type="GO" id="GO:0016787">
    <property type="term" value="F:hydrolase activity"/>
    <property type="evidence" value="ECO:0007669"/>
    <property type="project" value="UniProtKB-KW"/>
</dbReference>